<dbReference type="AlphaFoldDB" id="A0A9D3RHN4"/>
<proteinExistence type="predicted"/>
<reference evidence="1" key="1">
    <citation type="submission" date="2021-01" db="EMBL/GenBank/DDBJ databases">
        <title>A chromosome-scale assembly of European eel, Anguilla anguilla.</title>
        <authorList>
            <person name="Henkel C."/>
            <person name="Jong-Raadsen S.A."/>
            <person name="Dufour S."/>
            <person name="Weltzien F.-A."/>
            <person name="Palstra A.P."/>
            <person name="Pelster B."/>
            <person name="Spaink H.P."/>
            <person name="Van Den Thillart G.E."/>
            <person name="Jansen H."/>
            <person name="Zahm M."/>
            <person name="Klopp C."/>
            <person name="Cedric C."/>
            <person name="Louis A."/>
            <person name="Berthelot C."/>
            <person name="Parey E."/>
            <person name="Roest Crollius H."/>
            <person name="Montfort J."/>
            <person name="Robinson-Rechavi M."/>
            <person name="Bucao C."/>
            <person name="Bouchez O."/>
            <person name="Gislard M."/>
            <person name="Lluch J."/>
            <person name="Milhes M."/>
            <person name="Lampietro C."/>
            <person name="Lopez Roques C."/>
            <person name="Donnadieu C."/>
            <person name="Braasch I."/>
            <person name="Desvignes T."/>
            <person name="Postlethwait J."/>
            <person name="Bobe J."/>
            <person name="Guiguen Y."/>
            <person name="Dirks R."/>
        </authorList>
    </citation>
    <scope>NUCLEOTIDE SEQUENCE</scope>
    <source>
        <strain evidence="1">Tag_6206</strain>
        <tissue evidence="1">Liver</tissue>
    </source>
</reference>
<sequence>MQSFLHFLFILREFVAMERNETLDILPSRPTTELTGQCRKQVLVFLACVLPAHSRCLGVQSNET</sequence>
<evidence type="ECO:0000313" key="2">
    <source>
        <dbReference type="Proteomes" id="UP001044222"/>
    </source>
</evidence>
<comment type="caution">
    <text evidence="1">The sequence shown here is derived from an EMBL/GenBank/DDBJ whole genome shotgun (WGS) entry which is preliminary data.</text>
</comment>
<keyword evidence="2" id="KW-1185">Reference proteome</keyword>
<gene>
    <name evidence="1" type="ORF">ANANG_G00318150</name>
</gene>
<accession>A0A9D3RHN4</accession>
<dbReference type="EMBL" id="JAFIRN010000268">
    <property type="protein sequence ID" value="KAG5830070.1"/>
    <property type="molecule type" value="Genomic_DNA"/>
</dbReference>
<dbReference type="Proteomes" id="UP001044222">
    <property type="component" value="Unassembled WGS sequence"/>
</dbReference>
<name>A0A9D3RHN4_ANGAN</name>
<protein>
    <submittedName>
        <fullName evidence="1">Uncharacterized protein</fullName>
    </submittedName>
</protein>
<organism evidence="1 2">
    <name type="scientific">Anguilla anguilla</name>
    <name type="common">European freshwater eel</name>
    <name type="synonym">Muraena anguilla</name>
    <dbReference type="NCBI Taxonomy" id="7936"/>
    <lineage>
        <taxon>Eukaryota</taxon>
        <taxon>Metazoa</taxon>
        <taxon>Chordata</taxon>
        <taxon>Craniata</taxon>
        <taxon>Vertebrata</taxon>
        <taxon>Euteleostomi</taxon>
        <taxon>Actinopterygii</taxon>
        <taxon>Neopterygii</taxon>
        <taxon>Teleostei</taxon>
        <taxon>Anguilliformes</taxon>
        <taxon>Anguillidae</taxon>
        <taxon>Anguilla</taxon>
    </lineage>
</organism>
<evidence type="ECO:0000313" key="1">
    <source>
        <dbReference type="EMBL" id="KAG5830070.1"/>
    </source>
</evidence>